<dbReference type="Pfam" id="PF03547">
    <property type="entry name" value="Mem_trans"/>
    <property type="match status" value="1"/>
</dbReference>
<feature type="transmembrane region" description="Helical" evidence="9">
    <location>
        <begin position="416"/>
        <end position="439"/>
    </location>
</feature>
<keyword evidence="6 9" id="KW-0472">Membrane</keyword>
<evidence type="ECO:0000256" key="8">
    <source>
        <dbReference type="ARBA" id="ARBA00025752"/>
    </source>
</evidence>
<comment type="caution">
    <text evidence="10">The sequence shown here is derived from an EMBL/GenBank/DDBJ whole genome shotgun (WGS) entry which is preliminary data.</text>
</comment>
<feature type="transmembrane region" description="Helical" evidence="9">
    <location>
        <begin position="15"/>
        <end position="34"/>
    </location>
</feature>
<dbReference type="GO" id="GO:0016020">
    <property type="term" value="C:membrane"/>
    <property type="evidence" value="ECO:0007669"/>
    <property type="project" value="UniProtKB-SubCell"/>
</dbReference>
<comment type="similarity">
    <text evidence="8">Belongs to the auxin efflux carrier (TC 2.A.69.2) family.</text>
</comment>
<protein>
    <recommendedName>
        <fullName evidence="12">Auxin efflux carrier</fullName>
    </recommendedName>
</protein>
<comment type="function">
    <text evidence="7">Involved in cellular auxin homeostasis by regulating auxin metabolism. Regulates intracellular auxin accumulation at the endoplasmic reticulum and thus auxin availability for nuclear auxin signaling.</text>
</comment>
<evidence type="ECO:0000256" key="4">
    <source>
        <dbReference type="ARBA" id="ARBA00022692"/>
    </source>
</evidence>
<gene>
    <name evidence="10" type="ORF">AKO1_010954</name>
</gene>
<keyword evidence="5 9" id="KW-1133">Transmembrane helix</keyword>
<dbReference type="InterPro" id="IPR045033">
    <property type="entry name" value="PILS1/3/4/5/7"/>
</dbReference>
<keyword evidence="4 9" id="KW-0812">Transmembrane</keyword>
<evidence type="ECO:0008006" key="12">
    <source>
        <dbReference type="Google" id="ProtNLM"/>
    </source>
</evidence>
<evidence type="ECO:0000256" key="3">
    <source>
        <dbReference type="ARBA" id="ARBA00022448"/>
    </source>
</evidence>
<evidence type="ECO:0000313" key="11">
    <source>
        <dbReference type="Proteomes" id="UP001431209"/>
    </source>
</evidence>
<organism evidence="10 11">
    <name type="scientific">Acrasis kona</name>
    <dbReference type="NCBI Taxonomy" id="1008807"/>
    <lineage>
        <taxon>Eukaryota</taxon>
        <taxon>Discoba</taxon>
        <taxon>Heterolobosea</taxon>
        <taxon>Tetramitia</taxon>
        <taxon>Eutetramitia</taxon>
        <taxon>Acrasidae</taxon>
        <taxon>Acrasis</taxon>
    </lineage>
</organism>
<comment type="subcellular location">
    <subcellularLocation>
        <location evidence="2">Endomembrane system</location>
    </subcellularLocation>
    <subcellularLocation>
        <location evidence="1">Membrane</location>
        <topology evidence="1">Multi-pass membrane protein</topology>
    </subcellularLocation>
</comment>
<feature type="transmembrane region" description="Helical" evidence="9">
    <location>
        <begin position="251"/>
        <end position="271"/>
    </location>
</feature>
<dbReference type="GO" id="GO:0012505">
    <property type="term" value="C:endomembrane system"/>
    <property type="evidence" value="ECO:0007669"/>
    <property type="project" value="UniProtKB-SubCell"/>
</dbReference>
<sequence length="446" mass="48774">MASLVGNLVLASSSATLEVVFEVLVGSALAHYGIMNPAMSTGNARLVYYVLLPCMNLYQLSYGTSWEMMRTVWVCSLYSLVYLIIGAVITRLLFIRKIWGGRLPSNAHSAALQMCGTYQNGGTVPFVLISGLILSDSKMFPDAETSVSIAFAYILIFNIPNNIFMWTHAMGTFRSLKEERDRSTTPLQEITVEPQLSKDPVEVDDITVIADAEKLKTKQLDTSVLGRMKATASLVGNGLLNAIKSMGNPQFITMIIGIVIGCVAPLKNFFITNPPPLVSSLSHVCKLFGNAAFPIQMIILGASLYSTLRKDRSSPAALDEKPSVQRFLQKTLHFIKTLIRYNDKFALLICLLFKLVVMPAICIGLIYAGIATNLIDGADSIMVIMLLVQSCAPTAMSMSNITILNGNIGEDQVGEILLFMYSVFPFTAPVMCTIFLYIARSVNPTI</sequence>
<evidence type="ECO:0000256" key="9">
    <source>
        <dbReference type="SAM" id="Phobius"/>
    </source>
</evidence>
<feature type="transmembrane region" description="Helical" evidence="9">
    <location>
        <begin position="345"/>
        <end position="370"/>
    </location>
</feature>
<dbReference type="PANTHER" id="PTHR31651">
    <property type="match status" value="1"/>
</dbReference>
<dbReference type="PANTHER" id="PTHR31651:SF33">
    <property type="entry name" value="PROTEIN PIN-LIKES 1"/>
    <property type="match status" value="1"/>
</dbReference>
<feature type="transmembrane region" description="Helical" evidence="9">
    <location>
        <begin position="71"/>
        <end position="94"/>
    </location>
</feature>
<feature type="transmembrane region" description="Helical" evidence="9">
    <location>
        <begin position="382"/>
        <end position="404"/>
    </location>
</feature>
<evidence type="ECO:0000256" key="6">
    <source>
        <dbReference type="ARBA" id="ARBA00023136"/>
    </source>
</evidence>
<dbReference type="GO" id="GO:0055085">
    <property type="term" value="P:transmembrane transport"/>
    <property type="evidence" value="ECO:0007669"/>
    <property type="project" value="InterPro"/>
</dbReference>
<dbReference type="AlphaFoldDB" id="A0AAW2YQM0"/>
<feature type="transmembrane region" description="Helical" evidence="9">
    <location>
        <begin position="46"/>
        <end position="65"/>
    </location>
</feature>
<name>A0AAW2YQM0_9EUKA</name>
<dbReference type="Proteomes" id="UP001431209">
    <property type="component" value="Unassembled WGS sequence"/>
</dbReference>
<evidence type="ECO:0000313" key="10">
    <source>
        <dbReference type="EMBL" id="KAL0479642.1"/>
    </source>
</evidence>
<proteinExistence type="inferred from homology"/>
<keyword evidence="3" id="KW-0813">Transport</keyword>
<evidence type="ECO:0000256" key="5">
    <source>
        <dbReference type="ARBA" id="ARBA00022989"/>
    </source>
</evidence>
<reference evidence="10 11" key="1">
    <citation type="submission" date="2024-03" db="EMBL/GenBank/DDBJ databases">
        <title>The Acrasis kona genome and developmental transcriptomes reveal deep origins of eukaryotic multicellular pathways.</title>
        <authorList>
            <person name="Sheikh S."/>
            <person name="Fu C.-J."/>
            <person name="Brown M.W."/>
            <person name="Baldauf S.L."/>
        </authorList>
    </citation>
    <scope>NUCLEOTIDE SEQUENCE [LARGE SCALE GENOMIC DNA]</scope>
    <source>
        <strain evidence="10 11">ATCC MYA-3509</strain>
    </source>
</reference>
<evidence type="ECO:0000256" key="1">
    <source>
        <dbReference type="ARBA" id="ARBA00004141"/>
    </source>
</evidence>
<evidence type="ECO:0000256" key="7">
    <source>
        <dbReference type="ARBA" id="ARBA00025100"/>
    </source>
</evidence>
<accession>A0AAW2YQM0</accession>
<keyword evidence="11" id="KW-1185">Reference proteome</keyword>
<evidence type="ECO:0000256" key="2">
    <source>
        <dbReference type="ARBA" id="ARBA00004308"/>
    </source>
</evidence>
<dbReference type="InterPro" id="IPR004776">
    <property type="entry name" value="Mem_transp_PIN-like"/>
</dbReference>
<feature type="transmembrane region" description="Helical" evidence="9">
    <location>
        <begin position="291"/>
        <end position="308"/>
    </location>
</feature>
<dbReference type="EMBL" id="JAOPGA020000585">
    <property type="protein sequence ID" value="KAL0479642.1"/>
    <property type="molecule type" value="Genomic_DNA"/>
</dbReference>
<feature type="transmembrane region" description="Helical" evidence="9">
    <location>
        <begin position="147"/>
        <end position="167"/>
    </location>
</feature>
<feature type="transmembrane region" description="Helical" evidence="9">
    <location>
        <begin position="115"/>
        <end position="135"/>
    </location>
</feature>